<dbReference type="OrthoDB" id="1889537at2"/>
<gene>
    <name evidence="1" type="ORF">SAMN03159343_3900</name>
</gene>
<dbReference type="GO" id="GO:0019674">
    <property type="term" value="P:NAD+ metabolic process"/>
    <property type="evidence" value="ECO:0007669"/>
    <property type="project" value="InterPro"/>
</dbReference>
<keyword evidence="2" id="KW-1185">Reference proteome</keyword>
<dbReference type="STRING" id="1960309.SAMN03159343_3900"/>
<protein>
    <recommendedName>
        <fullName evidence="3">NAD kinase</fullName>
    </recommendedName>
</protein>
<proteinExistence type="predicted"/>
<dbReference type="InterPro" id="IPR016064">
    <property type="entry name" value="NAD/diacylglycerol_kinase_sf"/>
</dbReference>
<dbReference type="RefSeq" id="WP_092807413.1">
    <property type="nucleotide sequence ID" value="NZ_FMUH01000007.1"/>
</dbReference>
<accession>A0A1G4Z0C1</accession>
<evidence type="ECO:0000313" key="2">
    <source>
        <dbReference type="Proteomes" id="UP000198981"/>
    </source>
</evidence>
<reference evidence="2" key="1">
    <citation type="submission" date="2016-10" db="EMBL/GenBank/DDBJ databases">
        <authorList>
            <person name="Varghese N."/>
            <person name="Submissions S."/>
        </authorList>
    </citation>
    <scope>NUCLEOTIDE SEQUENCE [LARGE SCALE GENOMIC DNA]</scope>
    <source>
        <strain evidence="2">DSM 45722</strain>
    </source>
</reference>
<dbReference type="PANTHER" id="PTHR13158:SF5">
    <property type="entry name" value="NAD KINASE 2, MITOCHONDRIAL"/>
    <property type="match status" value="1"/>
</dbReference>
<dbReference type="SUPFAM" id="SSF111331">
    <property type="entry name" value="NAD kinase/diacylglycerol kinase-like"/>
    <property type="match status" value="1"/>
</dbReference>
<dbReference type="Proteomes" id="UP000198981">
    <property type="component" value="Unassembled WGS sequence"/>
</dbReference>
<sequence>MSLAPRVVLVTRATELTELVARHGTRGQAAFFLRSRGRDVDEVAARDAAQQAAVAAALAQVPLDWRRGSVERGDLPRFLFAPDDVVLVVGQDGLVANVAKYLDGQPVVGVDPEPGRNAGVLVRHRAEEVGELLAARDRADALTMVQARTDDGQVLTALNEVYLGQPTHQTARYRLRAPGGEPERQASSGLLVSTGTGATGWCRSAWLERHSALALPGPTDPALAWFVREAWPSPVTGTTCTEGLLGPDDELALTVESDRLVAFGDGLEDDHLTLTWGQQVTVGRAPRRLRLV</sequence>
<dbReference type="PANTHER" id="PTHR13158">
    <property type="match status" value="1"/>
</dbReference>
<dbReference type="Gene3D" id="2.60.200.30">
    <property type="entry name" value="Probable inorganic polyphosphate/atp-NAD kinase, domain 2"/>
    <property type="match status" value="1"/>
</dbReference>
<organism evidence="1 2">
    <name type="scientific">Klenkia marina</name>
    <dbReference type="NCBI Taxonomy" id="1960309"/>
    <lineage>
        <taxon>Bacteria</taxon>
        <taxon>Bacillati</taxon>
        <taxon>Actinomycetota</taxon>
        <taxon>Actinomycetes</taxon>
        <taxon>Geodermatophilales</taxon>
        <taxon>Geodermatophilaceae</taxon>
        <taxon>Klenkia</taxon>
    </lineage>
</organism>
<evidence type="ECO:0008006" key="3">
    <source>
        <dbReference type="Google" id="ProtNLM"/>
    </source>
</evidence>
<evidence type="ECO:0000313" key="1">
    <source>
        <dbReference type="EMBL" id="SCX59127.1"/>
    </source>
</evidence>
<name>A0A1G4Z0C1_9ACTN</name>
<dbReference type="EMBL" id="FMUH01000007">
    <property type="protein sequence ID" value="SCX59127.1"/>
    <property type="molecule type" value="Genomic_DNA"/>
</dbReference>
<dbReference type="GO" id="GO:0003951">
    <property type="term" value="F:NAD+ kinase activity"/>
    <property type="evidence" value="ECO:0007669"/>
    <property type="project" value="InterPro"/>
</dbReference>
<dbReference type="InterPro" id="IPR017437">
    <property type="entry name" value="ATP-NAD_kinase_PpnK-typ_C"/>
</dbReference>
<dbReference type="AlphaFoldDB" id="A0A1G4Z0C1"/>